<dbReference type="EMBL" id="CP151506">
    <property type="protein sequence ID" value="WZN62996.1"/>
    <property type="molecule type" value="Genomic_DNA"/>
</dbReference>
<feature type="transmembrane region" description="Helical" evidence="2">
    <location>
        <begin position="143"/>
        <end position="166"/>
    </location>
</feature>
<keyword evidence="2" id="KW-0472">Membrane</keyword>
<proteinExistence type="predicted"/>
<name>A0AAX4PAA2_9CHLO</name>
<keyword evidence="4" id="KW-1185">Reference proteome</keyword>
<protein>
    <submittedName>
        <fullName evidence="3">Uncharacterized protein</fullName>
    </submittedName>
</protein>
<keyword evidence="2" id="KW-1133">Transmembrane helix</keyword>
<dbReference type="AlphaFoldDB" id="A0AAX4PAA2"/>
<dbReference type="Proteomes" id="UP001472866">
    <property type="component" value="Chromosome 06"/>
</dbReference>
<evidence type="ECO:0000256" key="2">
    <source>
        <dbReference type="SAM" id="Phobius"/>
    </source>
</evidence>
<evidence type="ECO:0000313" key="3">
    <source>
        <dbReference type="EMBL" id="WZN62996.1"/>
    </source>
</evidence>
<gene>
    <name evidence="3" type="ORF">HKI87_06g45410</name>
</gene>
<organism evidence="3 4">
    <name type="scientific">Chloropicon roscoffensis</name>
    <dbReference type="NCBI Taxonomy" id="1461544"/>
    <lineage>
        <taxon>Eukaryota</taxon>
        <taxon>Viridiplantae</taxon>
        <taxon>Chlorophyta</taxon>
        <taxon>Chloropicophyceae</taxon>
        <taxon>Chloropicales</taxon>
        <taxon>Chloropicaceae</taxon>
        <taxon>Chloropicon</taxon>
    </lineage>
</organism>
<feature type="compositionally biased region" description="Basic and acidic residues" evidence="1">
    <location>
        <begin position="66"/>
        <end position="77"/>
    </location>
</feature>
<sequence length="204" mass="22434">MACAKARVVKGGYGSLRSGDHEARTLSSRGAGTLRDERGARTRRRAAPTGSEGNQGGRLPSWAREAVSRGGKDPDEVERTLARAKEESDAMSVGMGILMRDMRRGLPLAAMELAGEKIPFVDPPPLDALEARRASVARRDLRTFLAFSFIFLNTIPWTPLVLPVVLKVGDVTGLFGRESVIPTQLDRKKDKRLDVLLSRRRKNE</sequence>
<feature type="region of interest" description="Disordered" evidence="1">
    <location>
        <begin position="12"/>
        <end position="77"/>
    </location>
</feature>
<keyword evidence="2" id="KW-0812">Transmembrane</keyword>
<evidence type="ECO:0000313" key="4">
    <source>
        <dbReference type="Proteomes" id="UP001472866"/>
    </source>
</evidence>
<accession>A0AAX4PAA2</accession>
<reference evidence="3 4" key="1">
    <citation type="submission" date="2024-03" db="EMBL/GenBank/DDBJ databases">
        <title>Complete genome sequence of the green alga Chloropicon roscoffensis RCC1871.</title>
        <authorList>
            <person name="Lemieux C."/>
            <person name="Pombert J.-F."/>
            <person name="Otis C."/>
            <person name="Turmel M."/>
        </authorList>
    </citation>
    <scope>NUCLEOTIDE SEQUENCE [LARGE SCALE GENOMIC DNA]</scope>
    <source>
        <strain evidence="3 4">RCC1871</strain>
    </source>
</reference>
<evidence type="ECO:0000256" key="1">
    <source>
        <dbReference type="SAM" id="MobiDB-lite"/>
    </source>
</evidence>